<gene>
    <name evidence="8" type="ORF">BAZ10_05380</name>
</gene>
<organism evidence="8 9">
    <name type="scientific">Elizabethkingia occulta</name>
    <dbReference type="NCBI Taxonomy" id="1867263"/>
    <lineage>
        <taxon>Bacteria</taxon>
        <taxon>Pseudomonadati</taxon>
        <taxon>Bacteroidota</taxon>
        <taxon>Flavobacteriia</taxon>
        <taxon>Flavobacteriales</taxon>
        <taxon>Weeksellaceae</taxon>
        <taxon>Elizabethkingia</taxon>
    </lineage>
</organism>
<accession>A0A1T3MFS9</accession>
<dbReference type="Proteomes" id="UP000190813">
    <property type="component" value="Unassembled WGS sequence"/>
</dbReference>
<keyword evidence="5" id="KW-0998">Cell outer membrane</keyword>
<comment type="similarity">
    <text evidence="2">Belongs to the SusD family.</text>
</comment>
<dbReference type="PROSITE" id="PS51257">
    <property type="entry name" value="PROKAR_LIPOPROTEIN"/>
    <property type="match status" value="1"/>
</dbReference>
<evidence type="ECO:0000256" key="2">
    <source>
        <dbReference type="ARBA" id="ARBA00006275"/>
    </source>
</evidence>
<dbReference type="RefSeq" id="WP_078772158.1">
    <property type="nucleotide sequence ID" value="NZ_CBCSBR010000001.1"/>
</dbReference>
<reference evidence="8 9" key="1">
    <citation type="submission" date="2016-06" db="EMBL/GenBank/DDBJ databases">
        <title>Revisiting the taxonomy of the Elizabethkingia Genus based on Whole-Genome Sequencing, Optical Mapping, and MALDI-TOF.</title>
        <authorList>
            <person name="Nicholson A.C."/>
        </authorList>
    </citation>
    <scope>NUCLEOTIDE SEQUENCE [LARGE SCALE GENOMIC DNA]</scope>
    <source>
        <strain evidence="8 9">G4070</strain>
    </source>
</reference>
<dbReference type="InterPro" id="IPR011990">
    <property type="entry name" value="TPR-like_helical_dom_sf"/>
</dbReference>
<evidence type="ECO:0000256" key="5">
    <source>
        <dbReference type="ARBA" id="ARBA00023237"/>
    </source>
</evidence>
<dbReference type="GO" id="GO:0009279">
    <property type="term" value="C:cell outer membrane"/>
    <property type="evidence" value="ECO:0007669"/>
    <property type="project" value="UniProtKB-SubCell"/>
</dbReference>
<dbReference type="InterPro" id="IPR012944">
    <property type="entry name" value="SusD_RagB_dom"/>
</dbReference>
<sequence length="500" mass="56131">MKLNNKYSKRTSAIIGLSILIFSTSCEKDLTEMPYDRFSETSFYKTPSDAKLAVTAVYSSLNQNGYDAIYGSGSGSVIVQSSATTDELICSWGDPEWIPYYQLNFSEAFPNGKLGLLYSSLMPAVTNATITIDKLNGMTSLSTEEKSRYIAEIKALRAHYAWQLYNFYGPVGLRLDAKEASNPNAAPIPRMTKEAMIAQIEKDYTEAIAGLPTAMQQNKADYGRMTKDICLMGLVKLYMHEKRWPEVITNCRILQGMGHSLEPNYANIFTVENNGNNQEKIFAISSRMDAAFTNIWLAHALPGNYVDPSGKALTQWGGYKMPWKTYDKFDQNDKRLTRLMAKWPTYGGQIFDARANGYKGAIPMKYGIDPNAPGENTGVDIVVWRYSDVLLSLAEAINETAGPTTEAYDLVAQVRKRAGLNALPSGLSKDQFRNKLMDERLFEFWFEGGNRREDMIRWGAYIQRAQDDGSTFAKPEFVLYPIPRKAINETNGIIKQNPGY</sequence>
<name>A0A1T3MFS9_9FLAO</name>
<evidence type="ECO:0000256" key="3">
    <source>
        <dbReference type="ARBA" id="ARBA00022729"/>
    </source>
</evidence>
<evidence type="ECO:0000256" key="1">
    <source>
        <dbReference type="ARBA" id="ARBA00004442"/>
    </source>
</evidence>
<comment type="caution">
    <text evidence="8">The sequence shown here is derived from an EMBL/GenBank/DDBJ whole genome shotgun (WGS) entry which is preliminary data.</text>
</comment>
<dbReference type="InterPro" id="IPR033985">
    <property type="entry name" value="SusD-like_N"/>
</dbReference>
<dbReference type="Pfam" id="PF14322">
    <property type="entry name" value="SusD-like_3"/>
    <property type="match status" value="1"/>
</dbReference>
<evidence type="ECO:0000313" key="8">
    <source>
        <dbReference type="EMBL" id="OPC63518.1"/>
    </source>
</evidence>
<comment type="subcellular location">
    <subcellularLocation>
        <location evidence="1">Cell outer membrane</location>
    </subcellularLocation>
</comment>
<protein>
    <recommendedName>
        <fullName evidence="10">Carbohydrate-binding protein SusD</fullName>
    </recommendedName>
</protein>
<dbReference type="SUPFAM" id="SSF48452">
    <property type="entry name" value="TPR-like"/>
    <property type="match status" value="1"/>
</dbReference>
<evidence type="ECO:0000259" key="7">
    <source>
        <dbReference type="Pfam" id="PF14322"/>
    </source>
</evidence>
<evidence type="ECO:0000259" key="6">
    <source>
        <dbReference type="Pfam" id="PF07980"/>
    </source>
</evidence>
<keyword evidence="4" id="KW-0472">Membrane</keyword>
<keyword evidence="9" id="KW-1185">Reference proteome</keyword>
<evidence type="ECO:0000256" key="4">
    <source>
        <dbReference type="ARBA" id="ARBA00023136"/>
    </source>
</evidence>
<feature type="domain" description="RagB/SusD" evidence="6">
    <location>
        <begin position="374"/>
        <end position="500"/>
    </location>
</feature>
<evidence type="ECO:0008006" key="10">
    <source>
        <dbReference type="Google" id="ProtNLM"/>
    </source>
</evidence>
<dbReference type="AlphaFoldDB" id="A0A1T3MFS9"/>
<dbReference type="Pfam" id="PF07980">
    <property type="entry name" value="SusD_RagB"/>
    <property type="match status" value="1"/>
</dbReference>
<evidence type="ECO:0000313" key="9">
    <source>
        <dbReference type="Proteomes" id="UP000190813"/>
    </source>
</evidence>
<proteinExistence type="inferred from homology"/>
<feature type="domain" description="SusD-like N-terminal" evidence="7">
    <location>
        <begin position="111"/>
        <end position="220"/>
    </location>
</feature>
<dbReference type="EMBL" id="MAHX01000016">
    <property type="protein sequence ID" value="OPC63518.1"/>
    <property type="molecule type" value="Genomic_DNA"/>
</dbReference>
<keyword evidence="3" id="KW-0732">Signal</keyword>
<dbReference type="Gene3D" id="1.25.40.390">
    <property type="match status" value="1"/>
</dbReference>